<reference evidence="1" key="2">
    <citation type="submission" date="2022-05" db="EMBL/GenBank/DDBJ databases">
        <authorList>
            <person name="Kim J.-S."/>
            <person name="Lee K."/>
            <person name="Suh M."/>
            <person name="Eom M."/>
            <person name="Kim J.-S."/>
            <person name="Kim D.-S."/>
            <person name="Ko S.-H."/>
            <person name="Shin Y."/>
            <person name="Lee J.-S."/>
        </authorList>
    </citation>
    <scope>NUCLEOTIDE SEQUENCE</scope>
    <source>
        <strain evidence="1">N237</strain>
    </source>
</reference>
<sequence>MADLTTRLSKRVARDFPEPGSAQEVARIVGETSDSERIQAAIVLWGQGDLVRLLYAKRLADEDWRDVLMQADLADDDWRDKLDAELGTSG</sequence>
<dbReference type="EMBL" id="CP097332">
    <property type="protein sequence ID" value="UQX89632.1"/>
    <property type="molecule type" value="Genomic_DNA"/>
</dbReference>
<evidence type="ECO:0000313" key="1">
    <source>
        <dbReference type="EMBL" id="UQX89632.1"/>
    </source>
</evidence>
<accession>A0ABY4R2C2</accession>
<reference evidence="1" key="1">
    <citation type="journal article" date="2018" name="Int. J. Syst. Evol. Microbiol.">
        <title>Jatrophihabitans telluris sp. nov., isolated from sediment soil of lava forest wetlands and the emended description of the genus Jatrophihabitans.</title>
        <authorList>
            <person name="Lee K.C."/>
            <person name="Suh M.K."/>
            <person name="Eom M.K."/>
            <person name="Kim K.K."/>
            <person name="Kim J.S."/>
            <person name="Kim D.S."/>
            <person name="Ko S.H."/>
            <person name="Shin Y.K."/>
            <person name="Lee J.S."/>
        </authorList>
    </citation>
    <scope>NUCLEOTIDE SEQUENCE</scope>
    <source>
        <strain evidence="1">N237</strain>
    </source>
</reference>
<organism evidence="1 2">
    <name type="scientific">Jatrophihabitans telluris</name>
    <dbReference type="NCBI Taxonomy" id="2038343"/>
    <lineage>
        <taxon>Bacteria</taxon>
        <taxon>Bacillati</taxon>
        <taxon>Actinomycetota</taxon>
        <taxon>Actinomycetes</taxon>
        <taxon>Jatrophihabitantales</taxon>
        <taxon>Jatrophihabitantaceae</taxon>
        <taxon>Jatrophihabitans</taxon>
    </lineage>
</organism>
<gene>
    <name evidence="1" type="ORF">M6D93_06410</name>
</gene>
<proteinExistence type="predicted"/>
<name>A0ABY4R2C2_9ACTN</name>
<evidence type="ECO:0000313" key="2">
    <source>
        <dbReference type="Proteomes" id="UP001056336"/>
    </source>
</evidence>
<dbReference type="RefSeq" id="WP_249773528.1">
    <property type="nucleotide sequence ID" value="NZ_CP097332.1"/>
</dbReference>
<protein>
    <submittedName>
        <fullName evidence="1">Uncharacterized protein</fullName>
    </submittedName>
</protein>
<dbReference type="Proteomes" id="UP001056336">
    <property type="component" value="Chromosome"/>
</dbReference>
<keyword evidence="2" id="KW-1185">Reference proteome</keyword>